<sequence length="124" mass="13691">MPEGNSRRGGAAASKKRWAYWVLAGISVVVAGSSLRLLVTSPLIALMECLRSVLTIAGRAVERDAPQRMASLVGRLREAFVQPGLSAQARKTLLELLELHASGWQLNLAQQLYYFPYTSLEHRK</sequence>
<accession>A0ACB7T8T8</accession>
<evidence type="ECO:0000313" key="1">
    <source>
        <dbReference type="EMBL" id="KAH6942531.1"/>
    </source>
</evidence>
<comment type="caution">
    <text evidence="1">The sequence shown here is derived from an EMBL/GenBank/DDBJ whole genome shotgun (WGS) entry which is preliminary data.</text>
</comment>
<protein>
    <submittedName>
        <fullName evidence="1">Uncharacterized protein</fullName>
    </submittedName>
</protein>
<proteinExistence type="predicted"/>
<evidence type="ECO:0000313" key="2">
    <source>
        <dbReference type="Proteomes" id="UP000821845"/>
    </source>
</evidence>
<dbReference type="Proteomes" id="UP000821845">
    <property type="component" value="Chromosome 10"/>
</dbReference>
<name>A0ACB7T8T8_HYAAI</name>
<reference evidence="1" key="1">
    <citation type="submission" date="2020-05" db="EMBL/GenBank/DDBJ databases">
        <title>Large-scale comparative analyses of tick genomes elucidate their genetic diversity and vector capacities.</title>
        <authorList>
            <person name="Jia N."/>
            <person name="Wang J."/>
            <person name="Shi W."/>
            <person name="Du L."/>
            <person name="Sun Y."/>
            <person name="Zhan W."/>
            <person name="Jiang J."/>
            <person name="Wang Q."/>
            <person name="Zhang B."/>
            <person name="Ji P."/>
            <person name="Sakyi L.B."/>
            <person name="Cui X."/>
            <person name="Yuan T."/>
            <person name="Jiang B."/>
            <person name="Yang W."/>
            <person name="Lam T.T.-Y."/>
            <person name="Chang Q."/>
            <person name="Ding S."/>
            <person name="Wang X."/>
            <person name="Zhu J."/>
            <person name="Ruan X."/>
            <person name="Zhao L."/>
            <person name="Wei J."/>
            <person name="Que T."/>
            <person name="Du C."/>
            <person name="Cheng J."/>
            <person name="Dai P."/>
            <person name="Han X."/>
            <person name="Huang E."/>
            <person name="Gao Y."/>
            <person name="Liu J."/>
            <person name="Shao H."/>
            <person name="Ye R."/>
            <person name="Li L."/>
            <person name="Wei W."/>
            <person name="Wang X."/>
            <person name="Wang C."/>
            <person name="Yang T."/>
            <person name="Huo Q."/>
            <person name="Li W."/>
            <person name="Guo W."/>
            <person name="Chen H."/>
            <person name="Zhou L."/>
            <person name="Ni X."/>
            <person name="Tian J."/>
            <person name="Zhou Y."/>
            <person name="Sheng Y."/>
            <person name="Liu T."/>
            <person name="Pan Y."/>
            <person name="Xia L."/>
            <person name="Li J."/>
            <person name="Zhao F."/>
            <person name="Cao W."/>
        </authorList>
    </citation>
    <scope>NUCLEOTIDE SEQUENCE</scope>
    <source>
        <strain evidence="1">Hyas-2018</strain>
    </source>
</reference>
<dbReference type="EMBL" id="CM023490">
    <property type="protein sequence ID" value="KAH6942531.1"/>
    <property type="molecule type" value="Genomic_DNA"/>
</dbReference>
<gene>
    <name evidence="1" type="ORF">HPB50_007366</name>
</gene>
<organism evidence="1 2">
    <name type="scientific">Hyalomma asiaticum</name>
    <name type="common">Tick</name>
    <dbReference type="NCBI Taxonomy" id="266040"/>
    <lineage>
        <taxon>Eukaryota</taxon>
        <taxon>Metazoa</taxon>
        <taxon>Ecdysozoa</taxon>
        <taxon>Arthropoda</taxon>
        <taxon>Chelicerata</taxon>
        <taxon>Arachnida</taxon>
        <taxon>Acari</taxon>
        <taxon>Parasitiformes</taxon>
        <taxon>Ixodida</taxon>
        <taxon>Ixodoidea</taxon>
        <taxon>Ixodidae</taxon>
        <taxon>Hyalomminae</taxon>
        <taxon>Hyalomma</taxon>
    </lineage>
</organism>
<keyword evidence="2" id="KW-1185">Reference proteome</keyword>